<accession>A0AA35ZDK0</accession>
<sequence length="123" mass="13614">MRRPETSTPLSSCSAASLAFTLLKSLFLDLHMESHAFLRAFSLAPLISLAIELGWTLSELTSATKEEASFLESHNFDLDSAVSTFFEEALGLHLHTRIDLAFVGSRSARDSSPWDLRLRAMVV</sequence>
<gene>
    <name evidence="1" type="ORF">LSALG_LOCUS29225</name>
</gene>
<dbReference type="Gene3D" id="1.10.8.10">
    <property type="entry name" value="DNA helicase RuvA subunit, C-terminal domain"/>
    <property type="match status" value="1"/>
</dbReference>
<protein>
    <submittedName>
        <fullName evidence="1">Uncharacterized protein</fullName>
    </submittedName>
</protein>
<dbReference type="AlphaFoldDB" id="A0AA35ZDK0"/>
<keyword evidence="2" id="KW-1185">Reference proteome</keyword>
<dbReference type="EMBL" id="OX465082">
    <property type="protein sequence ID" value="CAI9290012.1"/>
    <property type="molecule type" value="Genomic_DNA"/>
</dbReference>
<reference evidence="1" key="1">
    <citation type="submission" date="2023-04" db="EMBL/GenBank/DDBJ databases">
        <authorList>
            <person name="Vijverberg K."/>
            <person name="Xiong W."/>
            <person name="Schranz E."/>
        </authorList>
    </citation>
    <scope>NUCLEOTIDE SEQUENCE</scope>
</reference>
<dbReference type="Pfam" id="PF14555">
    <property type="entry name" value="UBA_4"/>
    <property type="match status" value="1"/>
</dbReference>
<evidence type="ECO:0000313" key="1">
    <source>
        <dbReference type="EMBL" id="CAI9290012.1"/>
    </source>
</evidence>
<evidence type="ECO:0000313" key="2">
    <source>
        <dbReference type="Proteomes" id="UP001177003"/>
    </source>
</evidence>
<proteinExistence type="predicted"/>
<dbReference type="Proteomes" id="UP001177003">
    <property type="component" value="Chromosome 6"/>
</dbReference>
<dbReference type="CDD" id="cd14273">
    <property type="entry name" value="UBA_TAP-C_like"/>
    <property type="match status" value="1"/>
</dbReference>
<organism evidence="1 2">
    <name type="scientific">Lactuca saligna</name>
    <name type="common">Willowleaf lettuce</name>
    <dbReference type="NCBI Taxonomy" id="75948"/>
    <lineage>
        <taxon>Eukaryota</taxon>
        <taxon>Viridiplantae</taxon>
        <taxon>Streptophyta</taxon>
        <taxon>Embryophyta</taxon>
        <taxon>Tracheophyta</taxon>
        <taxon>Spermatophyta</taxon>
        <taxon>Magnoliopsida</taxon>
        <taxon>eudicotyledons</taxon>
        <taxon>Gunneridae</taxon>
        <taxon>Pentapetalae</taxon>
        <taxon>asterids</taxon>
        <taxon>campanulids</taxon>
        <taxon>Asterales</taxon>
        <taxon>Asteraceae</taxon>
        <taxon>Cichorioideae</taxon>
        <taxon>Cichorieae</taxon>
        <taxon>Lactucinae</taxon>
        <taxon>Lactuca</taxon>
    </lineage>
</organism>
<name>A0AA35ZDK0_LACSI</name>